<name>J9D832_EDHAE</name>
<evidence type="ECO:0000313" key="2">
    <source>
        <dbReference type="Proteomes" id="UP000003163"/>
    </source>
</evidence>
<keyword evidence="2" id="KW-1185">Reference proteome</keyword>
<reference evidence="2" key="2">
    <citation type="submission" date="2015-07" db="EMBL/GenBank/DDBJ databases">
        <title>Contrasting host-pathogen interactions and genome evolution in two generalist and specialist microsporidian pathogens of mosquitoes.</title>
        <authorList>
            <consortium name="The Broad Institute Genomics Platform"/>
            <consortium name="The Broad Institute Genome Sequencing Center for Infectious Disease"/>
            <person name="Cuomo C.A."/>
            <person name="Sanscrainte N.D."/>
            <person name="Goldberg J.M."/>
            <person name="Heiman D."/>
            <person name="Young S."/>
            <person name="Zeng Q."/>
            <person name="Becnel J.J."/>
            <person name="Birren B.W."/>
        </authorList>
    </citation>
    <scope>NUCLEOTIDE SEQUENCE [LARGE SCALE GENOMIC DNA]</scope>
    <source>
        <strain evidence="2">USNM 41457</strain>
    </source>
</reference>
<dbReference type="EMBL" id="AFBI03000027">
    <property type="protein sequence ID" value="EJW03946.1"/>
    <property type="molecule type" value="Genomic_DNA"/>
</dbReference>
<dbReference type="HOGENOM" id="CLU_354121_0_0_1"/>
<gene>
    <name evidence="1" type="ORF">EDEG_01755</name>
</gene>
<evidence type="ECO:0000313" key="1">
    <source>
        <dbReference type="EMBL" id="EJW03946.1"/>
    </source>
</evidence>
<organism evidence="1 2">
    <name type="scientific">Edhazardia aedis (strain USNM 41457)</name>
    <name type="common">Microsporidian parasite</name>
    <dbReference type="NCBI Taxonomy" id="1003232"/>
    <lineage>
        <taxon>Eukaryota</taxon>
        <taxon>Fungi</taxon>
        <taxon>Fungi incertae sedis</taxon>
        <taxon>Microsporidia</taxon>
        <taxon>Edhazardia</taxon>
    </lineage>
</organism>
<reference evidence="1 2" key="1">
    <citation type="submission" date="2011-08" db="EMBL/GenBank/DDBJ databases">
        <authorList>
            <person name="Liu Z.J."/>
            <person name="Shi F.L."/>
            <person name="Lu J.Q."/>
            <person name="Li M."/>
            <person name="Wang Z.L."/>
        </authorList>
    </citation>
    <scope>NUCLEOTIDE SEQUENCE [LARGE SCALE GENOMIC DNA]</scope>
    <source>
        <strain evidence="1 2">USNM 41457</strain>
    </source>
</reference>
<dbReference type="InParanoid" id="J9D832"/>
<proteinExistence type="predicted"/>
<accession>J9D832</accession>
<sequence>MVTDFKILIKIIEDFYKKHTINSEIFLNAYYCVYKHYETEHEIYFRRCKGTCNCIAKELKIFNTSKFEYDFSEFMKEDTNQVLDILLSRNNKEKIEKELNVSFSVVSFDQRNTLVLEGIKRIIIKVSQEALNFLILYLIGKILKRYEMLFLNFCSFLDDGLTSFYEKRHDKIINRKFIKKLQEAMINNIYLNTFYTQFSCEIDLMSNLWQKILKLVKEQGQRIYIKDVFSLCASRTSEIVDFLDISTFKLIVLLKKYNEFNSKFFNNFDVLILHDLLIQKLQNQLAKFIDYAHILLKRNQDISYIYSIFLLLGKTNELIGLLRDLLNEKFPVNFMDQNLMPKLLFTIIQKIIFLKKILPMNSIENSEYRNLFLIAYENIDKNVFSTLFAKELHLAQIKTFKGKIKFEPVKSIILTCEYNEFLKKKLLENLKIRILSTDINIKLESVIANLFEKSGFLDYKNKLGLFYADIKKHLLIYTKIPQSHIRSLNTIECHKNEIDNIYIEEICKNDAFGENFNEIVTEKKILDYKMFDKKICSDFFTNTDSSKKQVISLRENSDGGVFITDTIFYAPEIYIKLEGFLVVHKVIVDCYVLSQNNWKLSGEKIILPSELQEMETILMKNIVYSGKDISIKFDYKNSFVSFMFNNVSIGLNTKMFCVIKTLENNQYLECNSISELVGFDAANELDTLLNCGLISKLNEKYILNDNFNEPNLNLFEYNLTDSGFKGNNERNIAFSLQYLLESKIMIYLKKQKKVDKQILLENFKNYDYVEYTLKILAEKGFINVCNDYICFIP</sequence>
<protein>
    <submittedName>
        <fullName evidence="1">Uncharacterized protein</fullName>
    </submittedName>
</protein>
<comment type="caution">
    <text evidence="1">The sequence shown here is derived from an EMBL/GenBank/DDBJ whole genome shotgun (WGS) entry which is preliminary data.</text>
</comment>
<dbReference type="VEuPathDB" id="MicrosporidiaDB:EDEG_01755"/>
<dbReference type="Proteomes" id="UP000003163">
    <property type="component" value="Unassembled WGS sequence"/>
</dbReference>
<dbReference type="AlphaFoldDB" id="J9D832"/>